<gene>
    <name evidence="1" type="ORF">PR048_016409</name>
</gene>
<dbReference type="EMBL" id="JARBHB010000005">
    <property type="protein sequence ID" value="KAJ8884552.1"/>
    <property type="molecule type" value="Genomic_DNA"/>
</dbReference>
<accession>A0ABQ9HJP4</accession>
<comment type="caution">
    <text evidence="1">The sequence shown here is derived from an EMBL/GenBank/DDBJ whole genome shotgun (WGS) entry which is preliminary data.</text>
</comment>
<sequence length="93" mass="10596">MSDVFGLDELPLSPVSTPGVTTSAEKTKQDLIDFVTRRLFLAAEKRSKKKEDIDLARAVNISKQWEHITRKLLPLFAGSYVISRVINKNFYEL</sequence>
<evidence type="ECO:0000313" key="1">
    <source>
        <dbReference type="EMBL" id="KAJ8884552.1"/>
    </source>
</evidence>
<proteinExistence type="predicted"/>
<evidence type="ECO:0000313" key="2">
    <source>
        <dbReference type="Proteomes" id="UP001159363"/>
    </source>
</evidence>
<dbReference type="Proteomes" id="UP001159363">
    <property type="component" value="Chromosome 4"/>
</dbReference>
<name>A0ABQ9HJP4_9NEOP</name>
<keyword evidence="2" id="KW-1185">Reference proteome</keyword>
<protein>
    <submittedName>
        <fullName evidence="1">Uncharacterized protein</fullName>
    </submittedName>
</protein>
<organism evidence="1 2">
    <name type="scientific">Dryococelus australis</name>
    <dbReference type="NCBI Taxonomy" id="614101"/>
    <lineage>
        <taxon>Eukaryota</taxon>
        <taxon>Metazoa</taxon>
        <taxon>Ecdysozoa</taxon>
        <taxon>Arthropoda</taxon>
        <taxon>Hexapoda</taxon>
        <taxon>Insecta</taxon>
        <taxon>Pterygota</taxon>
        <taxon>Neoptera</taxon>
        <taxon>Polyneoptera</taxon>
        <taxon>Phasmatodea</taxon>
        <taxon>Verophasmatodea</taxon>
        <taxon>Anareolatae</taxon>
        <taxon>Phasmatidae</taxon>
        <taxon>Eurycanthinae</taxon>
        <taxon>Dryococelus</taxon>
    </lineage>
</organism>
<reference evidence="1 2" key="1">
    <citation type="submission" date="2023-02" db="EMBL/GenBank/DDBJ databases">
        <title>LHISI_Scaffold_Assembly.</title>
        <authorList>
            <person name="Stuart O.P."/>
            <person name="Cleave R."/>
            <person name="Magrath M.J.L."/>
            <person name="Mikheyev A.S."/>
        </authorList>
    </citation>
    <scope>NUCLEOTIDE SEQUENCE [LARGE SCALE GENOMIC DNA]</scope>
    <source>
        <strain evidence="1">Daus_M_001</strain>
        <tissue evidence="1">Leg muscle</tissue>
    </source>
</reference>